<keyword evidence="3" id="KW-1185">Reference proteome</keyword>
<gene>
    <name evidence="2" type="ORF">CPLU01_01783</name>
</gene>
<evidence type="ECO:0000313" key="3">
    <source>
        <dbReference type="Proteomes" id="UP000654918"/>
    </source>
</evidence>
<reference evidence="2" key="1">
    <citation type="journal article" date="2020" name="Phytopathology">
        <title>Genome Sequence Resources of Colletotrichum truncatum, C. plurivorum, C. musicola, and C. sojae: Four Species Pathogenic to Soybean (Glycine max).</title>
        <authorList>
            <person name="Rogerio F."/>
            <person name="Boufleur T.R."/>
            <person name="Ciampi-Guillardi M."/>
            <person name="Sukno S.A."/>
            <person name="Thon M.R."/>
            <person name="Massola Junior N.S."/>
            <person name="Baroncelli R."/>
        </authorList>
    </citation>
    <scope>NUCLEOTIDE SEQUENCE</scope>
    <source>
        <strain evidence="2">LFN00145</strain>
    </source>
</reference>
<dbReference type="AlphaFoldDB" id="A0A8H6KY88"/>
<evidence type="ECO:0000256" key="1">
    <source>
        <dbReference type="SAM" id="SignalP"/>
    </source>
</evidence>
<keyword evidence="1" id="KW-0732">Signal</keyword>
<protein>
    <recommendedName>
        <fullName evidence="4">Ubiquitin 3 binding protein But2 C-terminal domain-containing protein</fullName>
    </recommendedName>
</protein>
<name>A0A8H6KY88_9PEZI</name>
<feature type="chain" id="PRO_5034083742" description="Ubiquitin 3 binding protein But2 C-terminal domain-containing protein" evidence="1">
    <location>
        <begin position="19"/>
        <end position="190"/>
    </location>
</feature>
<feature type="signal peptide" evidence="1">
    <location>
        <begin position="1"/>
        <end position="18"/>
    </location>
</feature>
<organism evidence="2 3">
    <name type="scientific">Colletotrichum plurivorum</name>
    <dbReference type="NCBI Taxonomy" id="2175906"/>
    <lineage>
        <taxon>Eukaryota</taxon>
        <taxon>Fungi</taxon>
        <taxon>Dikarya</taxon>
        <taxon>Ascomycota</taxon>
        <taxon>Pezizomycotina</taxon>
        <taxon>Sordariomycetes</taxon>
        <taxon>Hypocreomycetidae</taxon>
        <taxon>Glomerellales</taxon>
        <taxon>Glomerellaceae</taxon>
        <taxon>Colletotrichum</taxon>
        <taxon>Colletotrichum orchidearum species complex</taxon>
    </lineage>
</organism>
<evidence type="ECO:0000313" key="2">
    <source>
        <dbReference type="EMBL" id="KAF6839363.1"/>
    </source>
</evidence>
<evidence type="ECO:0008006" key="4">
    <source>
        <dbReference type="Google" id="ProtNLM"/>
    </source>
</evidence>
<proteinExistence type="predicted"/>
<comment type="caution">
    <text evidence="2">The sequence shown here is derived from an EMBL/GenBank/DDBJ whole genome shotgun (WGS) entry which is preliminary data.</text>
</comment>
<dbReference type="Proteomes" id="UP000654918">
    <property type="component" value="Unassembled WGS sequence"/>
</dbReference>
<sequence length="190" mass="20189">MFTKPLLAAALAISSALAAPLDARQSSASFGPSATFAYNVGNGRIDPLSNQGYVSKYYQNNGQDLTALLTFAYPEAARGRTCQFVFQSDPAKTWASGSQKLDLFTSLNPAPAGGATTWPPGNQRDQNIGRLSVANGAGQSTWDVTIGDNEISKPVPCAAPGTVEAYELVGVYDNDYVSWRDGAGPRIVYW</sequence>
<dbReference type="EMBL" id="WIGO01000013">
    <property type="protein sequence ID" value="KAF6839363.1"/>
    <property type="molecule type" value="Genomic_DNA"/>
</dbReference>
<accession>A0A8H6KY88</accession>